<gene>
    <name evidence="1" type="ORF">FFLO_04586</name>
</gene>
<dbReference type="AlphaFoldDB" id="A0A8K0NP47"/>
<evidence type="ECO:0000313" key="1">
    <source>
        <dbReference type="EMBL" id="KAG7531092.1"/>
    </source>
</evidence>
<sequence length="600" mass="64981">MPENVQAAPEVPAAAQEEDVVEVLAEAGKKVRVKRRTLLLSPVIRQMLEAQVGEGDDRKPIAAGPNIEIKASAAAIKWLFGLIEGKSFTELGIPEAKDLEKPPPTKPIHDARNLADVYDIPFFDPILTEAMWKLASMGTYYAVTALGVGYSMANQSLCRFAVSNMTGLAIPHKLSYSSFDTMGSGAAPVFRDAFGIQSIGDQREALKDQRIEIDASAKGVRWLFGLLEGSTLEALGAGPEQFRRSTDFDPQPVHEARALADRYDIPSFDGVLVQAMLELARWGKRSAATALGIAYAMHDQALCEFAASRLEPHEERPHTLSQKFANAIGHGASGALAMAYLNLILRKLASNKMPGSGETLPHDEDYIDVRVDSGETVRVRRRTLLLSPVIRDAFSIQSKSNVKSLSAGSKAQEESTSSTDAPIELGGSADALNWLIGLLEATPLKELGMSAEDAISAPPSIRPLQEAIELADKLDIPFYKNLVLQAMYSLAKQGKYQAISAYNIGCALGDIDLARSAVVAMVGLPTPLEFSRTELQDMNTATVTEGTGMELKPSGMNWPPRSSSKIDLDLVRSPVWAEAARQGVKYGYDREGLRCCSISY</sequence>
<organism evidence="1 2">
    <name type="scientific">Filobasidium floriforme</name>
    <dbReference type="NCBI Taxonomy" id="5210"/>
    <lineage>
        <taxon>Eukaryota</taxon>
        <taxon>Fungi</taxon>
        <taxon>Dikarya</taxon>
        <taxon>Basidiomycota</taxon>
        <taxon>Agaricomycotina</taxon>
        <taxon>Tremellomycetes</taxon>
        <taxon>Filobasidiales</taxon>
        <taxon>Filobasidiaceae</taxon>
        <taxon>Filobasidium</taxon>
    </lineage>
</organism>
<dbReference type="Proteomes" id="UP000812966">
    <property type="component" value="Unassembled WGS sequence"/>
</dbReference>
<comment type="caution">
    <text evidence="1">The sequence shown here is derived from an EMBL/GenBank/DDBJ whole genome shotgun (WGS) entry which is preliminary data.</text>
</comment>
<name>A0A8K0NP47_9TREE</name>
<keyword evidence="2" id="KW-1185">Reference proteome</keyword>
<dbReference type="EMBL" id="JABELV010000099">
    <property type="protein sequence ID" value="KAG7531092.1"/>
    <property type="molecule type" value="Genomic_DNA"/>
</dbReference>
<protein>
    <submittedName>
        <fullName evidence="1">Uncharacterized protein</fullName>
    </submittedName>
</protein>
<reference evidence="1" key="1">
    <citation type="submission" date="2020-04" db="EMBL/GenBank/DDBJ databases">
        <title>Analysis of mating type loci in Filobasidium floriforme.</title>
        <authorList>
            <person name="Nowrousian M."/>
        </authorList>
    </citation>
    <scope>NUCLEOTIDE SEQUENCE</scope>
    <source>
        <strain evidence="1">CBS 6242</strain>
    </source>
</reference>
<evidence type="ECO:0000313" key="2">
    <source>
        <dbReference type="Proteomes" id="UP000812966"/>
    </source>
</evidence>
<proteinExistence type="predicted"/>
<accession>A0A8K0NP47</accession>